<dbReference type="InterPro" id="IPR008250">
    <property type="entry name" value="ATPase_P-typ_transduc_dom_A_sf"/>
</dbReference>
<keyword evidence="3 17" id="KW-0813">Transport</keyword>
<dbReference type="SUPFAM" id="SSF56784">
    <property type="entry name" value="HAD-like"/>
    <property type="match status" value="1"/>
</dbReference>
<keyword evidence="15 17" id="KW-0406">Ion transport</keyword>
<feature type="transmembrane region" description="Helical" evidence="17">
    <location>
        <begin position="772"/>
        <end position="793"/>
    </location>
</feature>
<dbReference type="GO" id="GO:0036376">
    <property type="term" value="P:sodium ion export across plasma membrane"/>
    <property type="evidence" value="ECO:0007669"/>
    <property type="project" value="TreeGrafter"/>
</dbReference>
<dbReference type="InterPro" id="IPR023214">
    <property type="entry name" value="HAD_sf"/>
</dbReference>
<reference evidence="20" key="2">
    <citation type="submission" date="2025-08" db="UniProtKB">
        <authorList>
            <consortium name="Ensembl"/>
        </authorList>
    </citation>
    <scope>IDENTIFICATION</scope>
</reference>
<accession>A0A670II96</accession>
<keyword evidence="11" id="KW-0460">Magnesium</keyword>
<dbReference type="InterPro" id="IPR023298">
    <property type="entry name" value="ATPase_P-typ_TM_dom_sf"/>
</dbReference>
<dbReference type="Gene3D" id="2.70.150.10">
    <property type="entry name" value="Calcium-transporting ATPase, cytoplasmic transduction domain A"/>
    <property type="match status" value="1"/>
</dbReference>
<keyword evidence="21" id="KW-1185">Reference proteome</keyword>
<dbReference type="Pfam" id="PF00122">
    <property type="entry name" value="E1-E2_ATPase"/>
    <property type="match status" value="1"/>
</dbReference>
<evidence type="ECO:0000256" key="16">
    <source>
        <dbReference type="ARBA" id="ARBA00023136"/>
    </source>
</evidence>
<feature type="transmembrane region" description="Helical" evidence="17">
    <location>
        <begin position="890"/>
        <end position="906"/>
    </location>
</feature>
<dbReference type="SFLD" id="SFLDG00002">
    <property type="entry name" value="C1.7:_P-type_atpase_like"/>
    <property type="match status" value="1"/>
</dbReference>
<dbReference type="GO" id="GO:0005886">
    <property type="term" value="C:plasma membrane"/>
    <property type="evidence" value="ECO:0007669"/>
    <property type="project" value="UniProtKB-SubCell"/>
</dbReference>
<dbReference type="InterPro" id="IPR059000">
    <property type="entry name" value="ATPase_P-type_domA"/>
</dbReference>
<evidence type="ECO:0000256" key="14">
    <source>
        <dbReference type="ARBA" id="ARBA00022989"/>
    </source>
</evidence>
<evidence type="ECO:0000256" key="11">
    <source>
        <dbReference type="ARBA" id="ARBA00022842"/>
    </source>
</evidence>
<dbReference type="InterPro" id="IPR044492">
    <property type="entry name" value="P_typ_ATPase_HD_dom"/>
</dbReference>
<dbReference type="FunFam" id="2.70.150.10:FF:000003">
    <property type="entry name" value="Sodium/potassium-transporting ATPase subunit alpha"/>
    <property type="match status" value="1"/>
</dbReference>
<evidence type="ECO:0000313" key="20">
    <source>
        <dbReference type="Ensembl" id="ENSPMRP00000011805.1"/>
    </source>
</evidence>
<keyword evidence="7 17" id="KW-0479">Metal-binding</keyword>
<keyword evidence="4 17" id="KW-0633">Potassium transport</keyword>
<dbReference type="Pfam" id="PF13246">
    <property type="entry name" value="Cation_ATPase"/>
    <property type="match status" value="1"/>
</dbReference>
<evidence type="ECO:0000256" key="5">
    <source>
        <dbReference type="ARBA" id="ARBA00022553"/>
    </source>
</evidence>
<dbReference type="NCBIfam" id="TIGR01494">
    <property type="entry name" value="ATPase_P-type"/>
    <property type="match status" value="2"/>
</dbReference>
<keyword evidence="10 17" id="KW-0067">ATP-binding</keyword>
<evidence type="ECO:0000256" key="7">
    <source>
        <dbReference type="ARBA" id="ARBA00022723"/>
    </source>
</evidence>
<evidence type="ECO:0000256" key="17">
    <source>
        <dbReference type="RuleBase" id="RU362084"/>
    </source>
</evidence>
<protein>
    <recommendedName>
        <fullName evidence="17">Sodium/potassium-transporting ATPase subunit alpha</fullName>
    </recommendedName>
</protein>
<keyword evidence="13" id="KW-1278">Translocase</keyword>
<dbReference type="PROSITE" id="PS00154">
    <property type="entry name" value="ATPASE_E1_E2"/>
    <property type="match status" value="1"/>
</dbReference>
<feature type="transmembrane region" description="Helical" evidence="17">
    <location>
        <begin position="858"/>
        <end position="878"/>
    </location>
</feature>
<dbReference type="GO" id="GO:1990573">
    <property type="term" value="P:potassium ion import across plasma membrane"/>
    <property type="evidence" value="ECO:0007669"/>
    <property type="project" value="TreeGrafter"/>
</dbReference>
<evidence type="ECO:0000256" key="10">
    <source>
        <dbReference type="ARBA" id="ARBA00022840"/>
    </source>
</evidence>
<dbReference type="Gene3D" id="1.20.1110.10">
    <property type="entry name" value="Calcium-transporting ATPase, transmembrane domain"/>
    <property type="match status" value="1"/>
</dbReference>
<evidence type="ECO:0000256" key="8">
    <source>
        <dbReference type="ARBA" id="ARBA00022741"/>
    </source>
</evidence>
<evidence type="ECO:0000256" key="12">
    <source>
        <dbReference type="ARBA" id="ARBA00022958"/>
    </source>
</evidence>
<dbReference type="GO" id="GO:0008900">
    <property type="term" value="F:P-type potassium:proton transporter activity"/>
    <property type="evidence" value="ECO:0007669"/>
    <property type="project" value="TreeGrafter"/>
</dbReference>
<evidence type="ECO:0000313" key="21">
    <source>
        <dbReference type="Proteomes" id="UP000472272"/>
    </source>
</evidence>
<dbReference type="GO" id="GO:0030007">
    <property type="term" value="P:intracellular potassium ion homeostasis"/>
    <property type="evidence" value="ECO:0007669"/>
    <property type="project" value="TreeGrafter"/>
</dbReference>
<evidence type="ECO:0000259" key="19">
    <source>
        <dbReference type="Pfam" id="PF00689"/>
    </source>
</evidence>
<dbReference type="FunFam" id="3.40.50.1000:FF:000001">
    <property type="entry name" value="Phospholipid-transporting ATPase IC"/>
    <property type="match status" value="1"/>
</dbReference>
<dbReference type="FunFam" id="1.20.1110.10:FF:000095">
    <property type="entry name" value="Sodium/potassium-transporting ATPase subunit alpha-1"/>
    <property type="match status" value="2"/>
</dbReference>
<evidence type="ECO:0000256" key="13">
    <source>
        <dbReference type="ARBA" id="ARBA00022967"/>
    </source>
</evidence>
<keyword evidence="16 17" id="KW-0472">Membrane</keyword>
<dbReference type="SUPFAM" id="SSF81665">
    <property type="entry name" value="Calcium ATPase, transmembrane domain M"/>
    <property type="match status" value="1"/>
</dbReference>
<evidence type="ECO:0000256" key="2">
    <source>
        <dbReference type="ARBA" id="ARBA00006934"/>
    </source>
</evidence>
<dbReference type="AlphaFoldDB" id="A0A670II96"/>
<dbReference type="SFLD" id="SFLDF00027">
    <property type="entry name" value="p-type_atpase"/>
    <property type="match status" value="1"/>
</dbReference>
<dbReference type="Proteomes" id="UP000472272">
    <property type="component" value="Chromosome 8"/>
</dbReference>
<feature type="domain" description="Cation-transporting P-type ATPase C-terminal" evidence="19">
    <location>
        <begin position="719"/>
        <end position="912"/>
    </location>
</feature>
<evidence type="ECO:0000256" key="9">
    <source>
        <dbReference type="ARBA" id="ARBA00022781"/>
    </source>
</evidence>
<dbReference type="InterPro" id="IPR006068">
    <property type="entry name" value="ATPase_P-typ_cation-transptr_C"/>
</dbReference>
<evidence type="ECO:0000259" key="18">
    <source>
        <dbReference type="Pfam" id="PF00122"/>
    </source>
</evidence>
<feature type="transmembrane region" description="Helical" evidence="17">
    <location>
        <begin position="211"/>
        <end position="235"/>
    </location>
</feature>
<feature type="transmembrane region" description="Helical" evidence="17">
    <location>
        <begin position="241"/>
        <end position="264"/>
    </location>
</feature>
<dbReference type="GO" id="GO:0006883">
    <property type="term" value="P:intracellular sodium ion homeostasis"/>
    <property type="evidence" value="ECO:0007669"/>
    <property type="project" value="TreeGrafter"/>
</dbReference>
<dbReference type="InterPro" id="IPR023299">
    <property type="entry name" value="ATPase_P-typ_cyto_dom_N"/>
</dbReference>
<comment type="subcellular location">
    <subcellularLocation>
        <location evidence="17">Cell membrane</location>
        <topology evidence="17">Multi-pass membrane protein</topology>
    </subcellularLocation>
    <subcellularLocation>
        <location evidence="1">Membrane</location>
        <topology evidence="1">Multi-pass membrane protein</topology>
    </subcellularLocation>
</comment>
<dbReference type="FunFam" id="3.40.50.1000:FF:000004">
    <property type="entry name" value="Sodium/potassium-transporting ATPase subunit alpha"/>
    <property type="match status" value="1"/>
</dbReference>
<dbReference type="SFLD" id="SFLDS00003">
    <property type="entry name" value="Haloacid_Dehalogenase"/>
    <property type="match status" value="1"/>
</dbReference>
<dbReference type="Pfam" id="PF08282">
    <property type="entry name" value="Hydrolase_3"/>
    <property type="match status" value="1"/>
</dbReference>
<gene>
    <name evidence="20" type="primary">ATP4A</name>
</gene>
<dbReference type="PANTHER" id="PTHR43294:SF10">
    <property type="entry name" value="POTASSIUM-TRANSPORTING ATPASE ALPHA CHAIN 1"/>
    <property type="match status" value="1"/>
</dbReference>
<keyword evidence="6 17" id="KW-0812">Transmembrane</keyword>
<dbReference type="InterPro" id="IPR050510">
    <property type="entry name" value="Cation_transp_ATPase_P-type"/>
</dbReference>
<evidence type="ECO:0000256" key="1">
    <source>
        <dbReference type="ARBA" id="ARBA00004141"/>
    </source>
</evidence>
<keyword evidence="14 17" id="KW-1133">Transmembrane helix</keyword>
<comment type="caution">
    <text evidence="17">Lacks conserved residue(s) required for the propagation of feature annotation.</text>
</comment>
<dbReference type="SUPFAM" id="SSF81660">
    <property type="entry name" value="Metal cation-transporting ATPase, ATP-binding domain N"/>
    <property type="match status" value="1"/>
</dbReference>
<dbReference type="Gene3D" id="3.40.50.1000">
    <property type="entry name" value="HAD superfamily/HAD-like"/>
    <property type="match status" value="1"/>
</dbReference>
<dbReference type="Pfam" id="PF00689">
    <property type="entry name" value="Cation_ATPase_C"/>
    <property type="match status" value="1"/>
</dbReference>
<dbReference type="PRINTS" id="PR00121">
    <property type="entry name" value="NAKATPASE"/>
</dbReference>
<dbReference type="InterPro" id="IPR018303">
    <property type="entry name" value="ATPase_P-typ_P_site"/>
</dbReference>
<evidence type="ECO:0000256" key="15">
    <source>
        <dbReference type="ARBA" id="ARBA00023065"/>
    </source>
</evidence>
<dbReference type="Gene3D" id="3.40.1110.10">
    <property type="entry name" value="Calcium-transporting ATPase, cytoplasmic domain N"/>
    <property type="match status" value="1"/>
</dbReference>
<keyword evidence="12 17" id="KW-0630">Potassium</keyword>
<dbReference type="InterPro" id="IPR001757">
    <property type="entry name" value="P_typ_ATPase"/>
</dbReference>
<feature type="transmembrane region" description="Helical" evidence="17">
    <location>
        <begin position="710"/>
        <end position="730"/>
    </location>
</feature>
<dbReference type="GeneTree" id="ENSGT00940000160297"/>
<dbReference type="GO" id="GO:0005524">
    <property type="term" value="F:ATP binding"/>
    <property type="evidence" value="ECO:0007669"/>
    <property type="project" value="UniProtKB-KW"/>
</dbReference>
<name>A0A670II96_PODMU</name>
<dbReference type="SUPFAM" id="SSF81653">
    <property type="entry name" value="Calcium ATPase, transduction domain A"/>
    <property type="match status" value="1"/>
</dbReference>
<keyword evidence="9" id="KW-0375">Hydrogen ion transport</keyword>
<dbReference type="GO" id="GO:0016887">
    <property type="term" value="F:ATP hydrolysis activity"/>
    <property type="evidence" value="ECO:0007669"/>
    <property type="project" value="InterPro"/>
</dbReference>
<proteinExistence type="inferred from homology"/>
<comment type="similarity">
    <text evidence="2 17">Belongs to the cation transport ATPase (P-type) (TC 3.A.3) family. Type IIC subfamily.</text>
</comment>
<reference evidence="20 21" key="1">
    <citation type="journal article" date="2019" name="Proc. Natl. Acad. Sci. U.S.A.">
        <title>Regulatory changes in pterin and carotenoid genes underlie balanced color polymorphisms in the wall lizard.</title>
        <authorList>
            <person name="Andrade P."/>
            <person name="Pinho C."/>
            <person name="Perez I de Lanuza G."/>
            <person name="Afonso S."/>
            <person name="Brejcha J."/>
            <person name="Rubin C.J."/>
            <person name="Wallerman O."/>
            <person name="Pereira P."/>
            <person name="Sabatino S.J."/>
            <person name="Bellati A."/>
            <person name="Pellitteri-Rosa D."/>
            <person name="Bosakova Z."/>
            <person name="Bunikis I."/>
            <person name="Carretero M.A."/>
            <person name="Feiner N."/>
            <person name="Marsik P."/>
            <person name="Pauperio F."/>
            <person name="Salvi D."/>
            <person name="Soler L."/>
            <person name="While G.M."/>
            <person name="Uller T."/>
            <person name="Font E."/>
            <person name="Andersson L."/>
            <person name="Carneiro M."/>
        </authorList>
    </citation>
    <scope>NUCLEOTIDE SEQUENCE</scope>
</reference>
<dbReference type="InterPro" id="IPR005775">
    <property type="entry name" value="P-type_ATPase_IIC"/>
</dbReference>
<evidence type="ECO:0000256" key="6">
    <source>
        <dbReference type="ARBA" id="ARBA00022692"/>
    </source>
</evidence>
<keyword evidence="5" id="KW-0597">Phosphoprotein</keyword>
<dbReference type="GO" id="GO:0005391">
    <property type="term" value="F:P-type sodium:potassium-exchanging transporter activity"/>
    <property type="evidence" value="ECO:0007669"/>
    <property type="project" value="TreeGrafter"/>
</dbReference>
<organism evidence="20 21">
    <name type="scientific">Podarcis muralis</name>
    <name type="common">Wall lizard</name>
    <name type="synonym">Lacerta muralis</name>
    <dbReference type="NCBI Taxonomy" id="64176"/>
    <lineage>
        <taxon>Eukaryota</taxon>
        <taxon>Metazoa</taxon>
        <taxon>Chordata</taxon>
        <taxon>Craniata</taxon>
        <taxon>Vertebrata</taxon>
        <taxon>Euteleostomi</taxon>
        <taxon>Lepidosauria</taxon>
        <taxon>Squamata</taxon>
        <taxon>Bifurcata</taxon>
        <taxon>Unidentata</taxon>
        <taxon>Episquamata</taxon>
        <taxon>Laterata</taxon>
        <taxon>Lacertibaenia</taxon>
        <taxon>Lacertidae</taxon>
        <taxon>Podarcis</taxon>
    </lineage>
</organism>
<sequence>SLLDQANSPCNLASCSHSSHPDSCGKTLHSTVAGEILLRDGPNELNADNLYLAIALIAVVVVTGCFGYYQEFKSTNIIASFKNLVPQQATVIRDGDKFQINANQLVVGDLVEIKGGDRVPADIRIITSQGCKVDNSSLTGESEPQTRAPECTHESPLETRNIAFFSTMCLEGTATGIIINTGDRTIIGRIASLASGVENEKTPIAIEIEHFVDIIAGLAIFFGATFFVVAMVIGYPFLKAMVFFMAIVVAYVPEGLLATVTVCLSLTAKRLARKNCVVKNLEAVETLGSTSVICSDKTGTLTQNRMTVSHLWFDNQIHTADTTEDQSGADFDQSSETWRALCKVVSLCNRAFFKSGQDSVPVPKRIVIGDASETALLKFSEITLGNVMEYRDRYKKACEIPFNSTNKFQLSIHELDDPRDQRYLMVMKGAPERILERCSTIMIKGQELPLDEQWKEAFQTAYMDLGGLGERVLGFCHLYLPQSEFPRGYNFDSDEMNFPTSGLCFAGLISMIDPPRATVPDAVMKCRTAGIRVIMVTGDHPITAKAIAASVGIISEGSETVEDIATRLRIPVEQVNKRDARACVVNGGQLKDMETEELVEILKMHPEMVFARTSPQQKLIIVESCQKLGAIVAVTGDGVNDSPALKKADIGVAMGIAGSDAAKNAADMILLDDNFASIVTGVEQGRLIFDNLKKSIAYTLTKNIPELTPYLIYITVSVPLPLGCITILFIELCTDIVIPLSFPAYERAESDIMHLKPRNPRRDRLVNEALAVYSYFQIGLQGSFLVPSIIMSLRVPSITLSSLIDSSPLQTFGQRLYQEYTCYTVFFISIEMCQIADVLIRKTRRLSVFQQGFFRNKVLVIAIVFQLCLGCFLCYCPGMPNIFNFMPIRFQWWLVPLPYGLLIFVYDEIRKLGVRRHPGSWWDKELYY</sequence>
<dbReference type="GO" id="GO:0046872">
    <property type="term" value="F:metal ion binding"/>
    <property type="evidence" value="ECO:0007669"/>
    <property type="project" value="UniProtKB-KW"/>
</dbReference>
<dbReference type="PRINTS" id="PR00119">
    <property type="entry name" value="CATATPASE"/>
</dbReference>
<dbReference type="PANTHER" id="PTHR43294">
    <property type="entry name" value="SODIUM/POTASSIUM-TRANSPORTING ATPASE SUBUNIT ALPHA"/>
    <property type="match status" value="1"/>
</dbReference>
<dbReference type="Ensembl" id="ENSPMRT00000012609.1">
    <property type="protein sequence ID" value="ENSPMRP00000011805.1"/>
    <property type="gene ID" value="ENSPMRG00000007838.1"/>
</dbReference>
<feature type="domain" description="P-type ATPase A" evidence="18">
    <location>
        <begin position="84"/>
        <end position="194"/>
    </location>
</feature>
<keyword evidence="8 17" id="KW-0547">Nucleotide-binding</keyword>
<reference evidence="20" key="3">
    <citation type="submission" date="2025-09" db="UniProtKB">
        <authorList>
            <consortium name="Ensembl"/>
        </authorList>
    </citation>
    <scope>IDENTIFICATION</scope>
</reference>
<feature type="transmembrane region" description="Helical" evidence="17">
    <location>
        <begin position="50"/>
        <end position="69"/>
    </location>
</feature>
<dbReference type="FunFam" id="3.40.1110.10:FF:000001">
    <property type="entry name" value="Sodium/potassium-transporting ATPase subunit alpha"/>
    <property type="match status" value="1"/>
</dbReference>
<dbReference type="InterPro" id="IPR036412">
    <property type="entry name" value="HAD-like_sf"/>
</dbReference>
<evidence type="ECO:0000256" key="3">
    <source>
        <dbReference type="ARBA" id="ARBA00022448"/>
    </source>
</evidence>
<dbReference type="NCBIfam" id="TIGR01106">
    <property type="entry name" value="ATPase-IIC_X-K"/>
    <property type="match status" value="1"/>
</dbReference>
<evidence type="ECO:0000256" key="4">
    <source>
        <dbReference type="ARBA" id="ARBA00022538"/>
    </source>
</evidence>